<dbReference type="Gene3D" id="3.10.450.50">
    <property type="match status" value="1"/>
</dbReference>
<dbReference type="InterPro" id="IPR048469">
    <property type="entry name" value="YchJ-like_M"/>
</dbReference>
<comment type="caution">
    <text evidence="2">The sequence shown here is derived from an EMBL/GenBank/DDBJ whole genome shotgun (WGS) entry which is preliminary data.</text>
</comment>
<dbReference type="Proteomes" id="UP000615755">
    <property type="component" value="Unassembled WGS sequence"/>
</dbReference>
<protein>
    <submittedName>
        <fullName evidence="2">SEC-C motif domain protein</fullName>
    </submittedName>
</protein>
<dbReference type="Pfam" id="PF17775">
    <property type="entry name" value="YchJ_M-like"/>
    <property type="match status" value="1"/>
</dbReference>
<feature type="domain" description="YchJ-like middle NTF2-like" evidence="1">
    <location>
        <begin position="3"/>
        <end position="66"/>
    </location>
</feature>
<proteinExistence type="predicted"/>
<dbReference type="Pfam" id="PF02810">
    <property type="entry name" value="SEC-C"/>
    <property type="match status" value="1"/>
</dbReference>
<dbReference type="SUPFAM" id="SSF103642">
    <property type="entry name" value="Sec-C motif"/>
    <property type="match status" value="1"/>
</dbReference>
<dbReference type="PANTHER" id="PTHR33747">
    <property type="entry name" value="UPF0225 PROTEIN SCO1677"/>
    <property type="match status" value="1"/>
</dbReference>
<evidence type="ECO:0000313" key="2">
    <source>
        <dbReference type="EMBL" id="MBE0367508.1"/>
    </source>
</evidence>
<dbReference type="EMBL" id="AQGV01000012">
    <property type="protein sequence ID" value="MBE0367508.1"/>
    <property type="molecule type" value="Genomic_DNA"/>
</dbReference>
<evidence type="ECO:0000259" key="1">
    <source>
        <dbReference type="Pfam" id="PF17775"/>
    </source>
</evidence>
<organism evidence="2 3">
    <name type="scientific">Pseudoalteromonas aurantia 208</name>
    <dbReference type="NCBI Taxonomy" id="1314867"/>
    <lineage>
        <taxon>Bacteria</taxon>
        <taxon>Pseudomonadati</taxon>
        <taxon>Pseudomonadota</taxon>
        <taxon>Gammaproteobacteria</taxon>
        <taxon>Alteromonadales</taxon>
        <taxon>Pseudoalteromonadaceae</taxon>
        <taxon>Pseudoalteromonas</taxon>
    </lineage>
</organism>
<dbReference type="InterPro" id="IPR004027">
    <property type="entry name" value="SEC_C_motif"/>
</dbReference>
<evidence type="ECO:0000313" key="3">
    <source>
        <dbReference type="Proteomes" id="UP000615755"/>
    </source>
</evidence>
<gene>
    <name evidence="2" type="ORF">PAUR_a0873</name>
</gene>
<sequence length="95" mass="11071">MHNTTDILQFANEVSFIKLDVIKTSDNDLYSYVEFKAHYLVEDKHCQLHENSRFVQECGLWKYLDGELFDPPEIKIGRNDLCPCGSSKKFKKCHG</sequence>
<keyword evidence="3" id="KW-1185">Reference proteome</keyword>
<name>A0ABR9E956_9GAMM</name>
<dbReference type="InterPro" id="IPR032710">
    <property type="entry name" value="NTF2-like_dom_sf"/>
</dbReference>
<dbReference type="SUPFAM" id="SSF54427">
    <property type="entry name" value="NTF2-like"/>
    <property type="match status" value="1"/>
</dbReference>
<dbReference type="PANTHER" id="PTHR33747:SF1">
    <property type="entry name" value="ADENYLATE CYCLASE-ASSOCIATED CAP C-TERMINAL DOMAIN-CONTAINING PROTEIN"/>
    <property type="match status" value="1"/>
</dbReference>
<accession>A0ABR9E956</accession>
<reference evidence="2 3" key="1">
    <citation type="submission" date="2015-03" db="EMBL/GenBank/DDBJ databases">
        <title>Genome sequence of Pseudoalteromonas aurantia.</title>
        <authorList>
            <person name="Xie B.-B."/>
            <person name="Rong J.-C."/>
            <person name="Qin Q.-L."/>
            <person name="Zhang Y.-Z."/>
        </authorList>
    </citation>
    <scope>NUCLEOTIDE SEQUENCE [LARGE SCALE GENOMIC DNA]</scope>
    <source>
        <strain evidence="2 3">208</strain>
    </source>
</reference>